<evidence type="ECO:0000313" key="10">
    <source>
        <dbReference type="Proteomes" id="UP000714915"/>
    </source>
</evidence>
<accession>A0A955RM31</accession>
<dbReference type="SUPFAM" id="SSF50715">
    <property type="entry name" value="Ribosomal protein L25-like"/>
    <property type="match status" value="1"/>
</dbReference>
<dbReference type="InterPro" id="IPR020056">
    <property type="entry name" value="Rbsml_bL25/Gln-tRNA_synth_N"/>
</dbReference>
<dbReference type="Gene3D" id="2.40.240.10">
    <property type="entry name" value="Ribosomal Protein L25, Chain P"/>
    <property type="match status" value="1"/>
</dbReference>
<dbReference type="GO" id="GO:0003735">
    <property type="term" value="F:structural constituent of ribosome"/>
    <property type="evidence" value="ECO:0007669"/>
    <property type="project" value="InterPro"/>
</dbReference>
<dbReference type="PANTHER" id="PTHR33284:SF1">
    <property type="entry name" value="RIBOSOMAL PROTEIN L25_GLN-TRNA SYNTHETASE, ANTI-CODON-BINDING DOMAIN-CONTAINING PROTEIN"/>
    <property type="match status" value="1"/>
</dbReference>
<dbReference type="InterPro" id="IPR011035">
    <property type="entry name" value="Ribosomal_bL25/Gln-tRNA_synth"/>
</dbReference>
<comment type="function">
    <text evidence="5">This is one of the proteins that binds to the 5S RNA in the ribosome where it forms part of the central protuberance.</text>
</comment>
<dbReference type="PANTHER" id="PTHR33284">
    <property type="entry name" value="RIBOSOMAL PROTEIN L25/GLN-TRNA SYNTHETASE, ANTI-CODON-BINDING DOMAIN-CONTAINING PROTEIN"/>
    <property type="match status" value="1"/>
</dbReference>
<dbReference type="CDD" id="cd00495">
    <property type="entry name" value="Ribosomal_L25_TL5_CTC"/>
    <property type="match status" value="1"/>
</dbReference>
<evidence type="ECO:0000256" key="5">
    <source>
        <dbReference type="HAMAP-Rule" id="MF_01334"/>
    </source>
</evidence>
<dbReference type="InterPro" id="IPR020930">
    <property type="entry name" value="Ribosomal_uL5_bac-type"/>
</dbReference>
<dbReference type="AlphaFoldDB" id="A0A955RM31"/>
<keyword evidence="2 5" id="KW-0694">RNA-binding</keyword>
<dbReference type="NCBIfam" id="TIGR00731">
    <property type="entry name" value="bL25_bact_ctc"/>
    <property type="match status" value="1"/>
</dbReference>
<dbReference type="InterPro" id="IPR029751">
    <property type="entry name" value="Ribosomal_L25_dom"/>
</dbReference>
<dbReference type="EMBL" id="JAGQLF010000027">
    <property type="protein sequence ID" value="MCA9386938.1"/>
    <property type="molecule type" value="Genomic_DNA"/>
</dbReference>
<comment type="caution">
    <text evidence="9">The sequence shown here is derived from an EMBL/GenBank/DDBJ whole genome shotgun (WGS) entry which is preliminary data.</text>
</comment>
<dbReference type="Pfam" id="PF14693">
    <property type="entry name" value="Ribosomal_TL5_C"/>
    <property type="match status" value="1"/>
</dbReference>
<dbReference type="GO" id="GO:0008097">
    <property type="term" value="F:5S rRNA binding"/>
    <property type="evidence" value="ECO:0007669"/>
    <property type="project" value="InterPro"/>
</dbReference>
<sequence>MKLTAQKRTLVGKKVKNLRAEGIVPATIYGPKRESENIQFNEKDFEKAFEKSGFSKFIELTVEGEKSTRVLVKEVNYDPIKDNILDISIYDIDEDRKVTVDVPINLEGESPAVKLKLGFLVQQLETVAVYCLPKDLPESFTISVNTLESTSDTVALNDLQLPEGVEFDSGVDPTSSIAYIATAQKEEELEEESAEGSESEEGEEGEEGEKEAGESSEEEKGE</sequence>
<keyword evidence="1 5" id="KW-0699">rRNA-binding</keyword>
<dbReference type="InterPro" id="IPR037121">
    <property type="entry name" value="Ribosomal_bL25_C"/>
</dbReference>
<keyword evidence="4 5" id="KW-0687">Ribonucleoprotein</keyword>
<comment type="similarity">
    <text evidence="5">Belongs to the bacterial ribosomal protein bL25 family. CTC subfamily.</text>
</comment>
<dbReference type="Pfam" id="PF01386">
    <property type="entry name" value="Ribosomal_L25p"/>
    <property type="match status" value="1"/>
</dbReference>
<name>A0A955RM31_9BACT</name>
<evidence type="ECO:0000313" key="9">
    <source>
        <dbReference type="EMBL" id="MCA9386938.1"/>
    </source>
</evidence>
<keyword evidence="3 5" id="KW-0689">Ribosomal protein</keyword>
<dbReference type="GO" id="GO:0022625">
    <property type="term" value="C:cytosolic large ribosomal subunit"/>
    <property type="evidence" value="ECO:0007669"/>
    <property type="project" value="TreeGrafter"/>
</dbReference>
<gene>
    <name evidence="5" type="primary">rplY</name>
    <name evidence="5" type="synonym">ctc</name>
    <name evidence="9" type="ORF">KC669_02800</name>
</gene>
<evidence type="ECO:0000256" key="4">
    <source>
        <dbReference type="ARBA" id="ARBA00023274"/>
    </source>
</evidence>
<organism evidence="9 10">
    <name type="scientific">Candidatus Dojkabacteria bacterium</name>
    <dbReference type="NCBI Taxonomy" id="2099670"/>
    <lineage>
        <taxon>Bacteria</taxon>
        <taxon>Candidatus Dojkabacteria</taxon>
    </lineage>
</organism>
<protein>
    <recommendedName>
        <fullName evidence="5">Large ribosomal subunit protein bL25</fullName>
    </recommendedName>
    <alternativeName>
        <fullName evidence="5">General stress protein CTC</fullName>
    </alternativeName>
</protein>
<dbReference type="Gene3D" id="2.170.120.20">
    <property type="entry name" value="Ribosomal protein L25, beta domain"/>
    <property type="match status" value="1"/>
</dbReference>
<evidence type="ECO:0000256" key="1">
    <source>
        <dbReference type="ARBA" id="ARBA00022730"/>
    </source>
</evidence>
<evidence type="ECO:0000256" key="6">
    <source>
        <dbReference type="SAM" id="MobiDB-lite"/>
    </source>
</evidence>
<evidence type="ECO:0000256" key="3">
    <source>
        <dbReference type="ARBA" id="ARBA00022980"/>
    </source>
</evidence>
<feature type="domain" description="Large ribosomal subunit protein bL25 L25" evidence="7">
    <location>
        <begin position="3"/>
        <end position="87"/>
    </location>
</feature>
<dbReference type="Proteomes" id="UP000714915">
    <property type="component" value="Unassembled WGS sequence"/>
</dbReference>
<proteinExistence type="inferred from homology"/>
<evidence type="ECO:0000259" key="8">
    <source>
        <dbReference type="Pfam" id="PF14693"/>
    </source>
</evidence>
<feature type="domain" description="Large ribosomal subunit protein bL25 beta" evidence="8">
    <location>
        <begin position="97"/>
        <end position="182"/>
    </location>
</feature>
<reference evidence="9" key="2">
    <citation type="journal article" date="2021" name="Microbiome">
        <title>Successional dynamics and alternative stable states in a saline activated sludge microbial community over 9 years.</title>
        <authorList>
            <person name="Wang Y."/>
            <person name="Ye J."/>
            <person name="Ju F."/>
            <person name="Liu L."/>
            <person name="Boyd J.A."/>
            <person name="Deng Y."/>
            <person name="Parks D.H."/>
            <person name="Jiang X."/>
            <person name="Yin X."/>
            <person name="Woodcroft B.J."/>
            <person name="Tyson G.W."/>
            <person name="Hugenholtz P."/>
            <person name="Polz M.F."/>
            <person name="Zhang T."/>
        </authorList>
    </citation>
    <scope>NUCLEOTIDE SEQUENCE</scope>
    <source>
        <strain evidence="9">HKST-UBA09</strain>
    </source>
</reference>
<reference evidence="9" key="1">
    <citation type="submission" date="2020-04" db="EMBL/GenBank/DDBJ databases">
        <authorList>
            <person name="Zhang T."/>
        </authorList>
    </citation>
    <scope>NUCLEOTIDE SEQUENCE</scope>
    <source>
        <strain evidence="9">HKST-UBA09</strain>
    </source>
</reference>
<dbReference type="GO" id="GO:0006412">
    <property type="term" value="P:translation"/>
    <property type="evidence" value="ECO:0007669"/>
    <property type="project" value="UniProtKB-UniRule"/>
</dbReference>
<feature type="compositionally biased region" description="Acidic residues" evidence="6">
    <location>
        <begin position="187"/>
        <end position="222"/>
    </location>
</feature>
<evidence type="ECO:0000259" key="7">
    <source>
        <dbReference type="Pfam" id="PF01386"/>
    </source>
</evidence>
<dbReference type="InterPro" id="IPR001021">
    <property type="entry name" value="Ribosomal_bL25_long"/>
</dbReference>
<feature type="region of interest" description="Disordered" evidence="6">
    <location>
        <begin position="178"/>
        <end position="222"/>
    </location>
</feature>
<dbReference type="HAMAP" id="MF_01334">
    <property type="entry name" value="Ribosomal_bL25_CTC"/>
    <property type="match status" value="1"/>
</dbReference>
<comment type="subunit">
    <text evidence="5">Part of the 50S ribosomal subunit; part of the 5S rRNA/L5/L18/L25 subcomplex. Contacts the 5S rRNA. Binds to the 5S rRNA independently of L5 and L18.</text>
</comment>
<dbReference type="InterPro" id="IPR020057">
    <property type="entry name" value="Ribosomal_bL25_b-dom"/>
</dbReference>
<evidence type="ECO:0000256" key="2">
    <source>
        <dbReference type="ARBA" id="ARBA00022884"/>
    </source>
</evidence>